<reference evidence="2" key="1">
    <citation type="submission" date="2024-07" db="EMBL/GenBank/DDBJ databases">
        <authorList>
            <person name="Biller S.J."/>
        </authorList>
    </citation>
    <scope>NUCLEOTIDE SEQUENCE</scope>
    <source>
        <strain evidence="2">WC2416</strain>
    </source>
</reference>
<name>A0AB39WEF4_9FLAO</name>
<sequence length="101" mass="10949">MQHKNLTPGIGMNKTDLFIGFLLGLLASFLGCYLFIVSATQYNFISGVQIMKSQGSLGKLVTLGSILDLILFAILLKSNKEVMARGVVLSVIILTIITVFL</sequence>
<dbReference type="RefSeq" id="WP_369769631.1">
    <property type="nucleotide sequence ID" value="NZ_CP165626.1"/>
</dbReference>
<feature type="transmembrane region" description="Helical" evidence="1">
    <location>
        <begin position="17"/>
        <end position="36"/>
    </location>
</feature>
<protein>
    <recommendedName>
        <fullName evidence="3">DUF4386 family protein</fullName>
    </recommendedName>
</protein>
<dbReference type="AlphaFoldDB" id="A0AB39WEF4"/>
<dbReference type="PROSITE" id="PS51257">
    <property type="entry name" value="PROKAR_LIPOPROTEIN"/>
    <property type="match status" value="1"/>
</dbReference>
<proteinExistence type="predicted"/>
<gene>
    <name evidence="2" type="ORF">AB3G39_00505</name>
</gene>
<evidence type="ECO:0008006" key="3">
    <source>
        <dbReference type="Google" id="ProtNLM"/>
    </source>
</evidence>
<keyword evidence="1" id="KW-0472">Membrane</keyword>
<accession>A0AB39WEF4</accession>
<keyword evidence="1" id="KW-1133">Transmembrane helix</keyword>
<evidence type="ECO:0000313" key="2">
    <source>
        <dbReference type="EMBL" id="XDU98861.1"/>
    </source>
</evidence>
<dbReference type="EMBL" id="CP165626">
    <property type="protein sequence ID" value="XDU98861.1"/>
    <property type="molecule type" value="Genomic_DNA"/>
</dbReference>
<feature type="transmembrane region" description="Helical" evidence="1">
    <location>
        <begin position="82"/>
        <end position="100"/>
    </location>
</feature>
<evidence type="ECO:0000256" key="1">
    <source>
        <dbReference type="SAM" id="Phobius"/>
    </source>
</evidence>
<organism evidence="2">
    <name type="scientific">Flavobacterium sp. WC2416</name>
    <dbReference type="NCBI Taxonomy" id="3234141"/>
    <lineage>
        <taxon>Bacteria</taxon>
        <taxon>Pseudomonadati</taxon>
        <taxon>Bacteroidota</taxon>
        <taxon>Flavobacteriia</taxon>
        <taxon>Flavobacteriales</taxon>
        <taxon>Flavobacteriaceae</taxon>
        <taxon>Flavobacterium</taxon>
    </lineage>
</organism>
<feature type="transmembrane region" description="Helical" evidence="1">
    <location>
        <begin position="57"/>
        <end position="76"/>
    </location>
</feature>
<keyword evidence="1" id="KW-0812">Transmembrane</keyword>